<evidence type="ECO:0000313" key="2">
    <source>
        <dbReference type="Proteomes" id="UP001597073"/>
    </source>
</evidence>
<proteinExistence type="predicted"/>
<sequence>MEVEIAGEHTVFTIEQLERFADADGFSRYDIRTGERRSVVRINVIKEPQIVTPQSAEAHLEAVEYPEKLPAYDEHGVFTADELKEITAAILQYNRESKVGFAQFLLDF</sequence>
<gene>
    <name evidence="1" type="ORF">ACFQZI_20025</name>
</gene>
<keyword evidence="2" id="KW-1185">Reference proteome</keyword>
<comment type="caution">
    <text evidence="1">The sequence shown here is derived from an EMBL/GenBank/DDBJ whole genome shotgun (WGS) entry which is preliminary data.</text>
</comment>
<protein>
    <submittedName>
        <fullName evidence="1">Uncharacterized protein</fullName>
    </submittedName>
</protein>
<accession>A0ABW2ZLM3</accession>
<reference evidence="2" key="1">
    <citation type="journal article" date="2019" name="Int. J. Syst. Evol. Microbiol.">
        <title>The Global Catalogue of Microorganisms (GCM) 10K type strain sequencing project: providing services to taxonomists for standard genome sequencing and annotation.</title>
        <authorList>
            <consortium name="The Broad Institute Genomics Platform"/>
            <consortium name="The Broad Institute Genome Sequencing Center for Infectious Disease"/>
            <person name="Wu L."/>
            <person name="Ma J."/>
        </authorList>
    </citation>
    <scope>NUCLEOTIDE SEQUENCE [LARGE SCALE GENOMIC DNA]</scope>
    <source>
        <strain evidence="2">CCUG 60742</strain>
    </source>
</reference>
<name>A0ABW2ZLM3_9SPHI</name>
<evidence type="ECO:0000313" key="1">
    <source>
        <dbReference type="EMBL" id="MFD0767153.1"/>
    </source>
</evidence>
<dbReference type="Proteomes" id="UP001597073">
    <property type="component" value="Unassembled WGS sequence"/>
</dbReference>
<organism evidence="1 2">
    <name type="scientific">Mucilaginibacter lutimaris</name>
    <dbReference type="NCBI Taxonomy" id="931629"/>
    <lineage>
        <taxon>Bacteria</taxon>
        <taxon>Pseudomonadati</taxon>
        <taxon>Bacteroidota</taxon>
        <taxon>Sphingobacteriia</taxon>
        <taxon>Sphingobacteriales</taxon>
        <taxon>Sphingobacteriaceae</taxon>
        <taxon>Mucilaginibacter</taxon>
    </lineage>
</organism>
<dbReference type="EMBL" id="JBHTIA010000024">
    <property type="protein sequence ID" value="MFD0767153.1"/>
    <property type="molecule type" value="Genomic_DNA"/>
</dbReference>